<comment type="caution">
    <text evidence="3">The sequence shown here is derived from an EMBL/GenBank/DDBJ whole genome shotgun (WGS) entry which is preliminary data.</text>
</comment>
<keyword evidence="1" id="KW-1133">Transmembrane helix</keyword>
<evidence type="ECO:0008006" key="5">
    <source>
        <dbReference type="Google" id="ProtNLM"/>
    </source>
</evidence>
<sequence>MWRRFSCIVVSVLALVMYSNIVLAQCDEVPNPGNPDDPGYDPNGCPVPLDTWVFILVAIGLVYTVYILHKKQKSLSA</sequence>
<feature type="transmembrane region" description="Helical" evidence="1">
    <location>
        <begin position="48"/>
        <end position="68"/>
    </location>
</feature>
<evidence type="ECO:0000313" key="3">
    <source>
        <dbReference type="EMBL" id="RWY47873.1"/>
    </source>
</evidence>
<keyword evidence="1" id="KW-0472">Membrane</keyword>
<keyword evidence="2" id="KW-0732">Signal</keyword>
<name>A0A3S3V8F0_9SPHI</name>
<protein>
    <recommendedName>
        <fullName evidence="5">Signal peptidase</fullName>
    </recommendedName>
</protein>
<gene>
    <name evidence="3" type="ORF">EPL05_19975</name>
</gene>
<feature type="signal peptide" evidence="2">
    <location>
        <begin position="1"/>
        <end position="24"/>
    </location>
</feature>
<evidence type="ECO:0000256" key="2">
    <source>
        <dbReference type="SAM" id="SignalP"/>
    </source>
</evidence>
<keyword evidence="1" id="KW-0812">Transmembrane</keyword>
<evidence type="ECO:0000313" key="4">
    <source>
        <dbReference type="Proteomes" id="UP000286701"/>
    </source>
</evidence>
<feature type="chain" id="PRO_5018624066" description="Signal peptidase" evidence="2">
    <location>
        <begin position="25"/>
        <end position="77"/>
    </location>
</feature>
<dbReference type="RefSeq" id="WP_128535767.1">
    <property type="nucleotide sequence ID" value="NZ_SBIW01000012.1"/>
</dbReference>
<reference evidence="3 4" key="1">
    <citation type="submission" date="2019-01" db="EMBL/GenBank/DDBJ databases">
        <title>Mucilaginibacter antarcticum sp. nov., isolated from antarctic soil.</title>
        <authorList>
            <person name="Yan Y.-Q."/>
            <person name="Du Z.-J."/>
        </authorList>
    </citation>
    <scope>NUCLEOTIDE SEQUENCE [LARGE SCALE GENOMIC DNA]</scope>
    <source>
        <strain evidence="3 4">F01003</strain>
    </source>
</reference>
<dbReference type="EMBL" id="SBIW01000012">
    <property type="protein sequence ID" value="RWY47873.1"/>
    <property type="molecule type" value="Genomic_DNA"/>
</dbReference>
<dbReference type="OrthoDB" id="799926at2"/>
<dbReference type="AlphaFoldDB" id="A0A3S3V8F0"/>
<evidence type="ECO:0000256" key="1">
    <source>
        <dbReference type="SAM" id="Phobius"/>
    </source>
</evidence>
<accession>A0A3S3V8F0</accession>
<proteinExistence type="predicted"/>
<organism evidence="3 4">
    <name type="scientific">Mucilaginibacter gilvus</name>
    <dbReference type="NCBI Taxonomy" id="2305909"/>
    <lineage>
        <taxon>Bacteria</taxon>
        <taxon>Pseudomonadati</taxon>
        <taxon>Bacteroidota</taxon>
        <taxon>Sphingobacteriia</taxon>
        <taxon>Sphingobacteriales</taxon>
        <taxon>Sphingobacteriaceae</taxon>
        <taxon>Mucilaginibacter</taxon>
    </lineage>
</organism>
<keyword evidence="4" id="KW-1185">Reference proteome</keyword>
<dbReference type="Proteomes" id="UP000286701">
    <property type="component" value="Unassembled WGS sequence"/>
</dbReference>